<evidence type="ECO:0000256" key="1">
    <source>
        <dbReference type="SAM" id="Phobius"/>
    </source>
</evidence>
<gene>
    <name evidence="2" type="ORF">E5L68_008530</name>
</gene>
<proteinExistence type="predicted"/>
<keyword evidence="1" id="KW-1133">Transmembrane helix</keyword>
<dbReference type="Pfam" id="PF10861">
    <property type="entry name" value="DUF2784"/>
    <property type="match status" value="1"/>
</dbReference>
<sequence length="130" mass="15107">MSLQFVDYVFTLAHLLVIGVNLFAWIWPKARKFHLYIVAITLFCWLVLGIWYGFGYCPITDWQWQVKTKLGETHLPNSFVKYYLDKLAGRDIPDTTVDVITLVSFLVAIACAIKINFFNKKKSIDAHEIF</sequence>
<evidence type="ECO:0000313" key="2">
    <source>
        <dbReference type="EMBL" id="MFN0291437.1"/>
    </source>
</evidence>
<organism evidence="2 3">
    <name type="scientific">Pedobacter helvus</name>
    <dbReference type="NCBI Taxonomy" id="2563444"/>
    <lineage>
        <taxon>Bacteria</taxon>
        <taxon>Pseudomonadati</taxon>
        <taxon>Bacteroidota</taxon>
        <taxon>Sphingobacteriia</taxon>
        <taxon>Sphingobacteriales</taxon>
        <taxon>Sphingobacteriaceae</taxon>
        <taxon>Pedobacter</taxon>
    </lineage>
</organism>
<feature type="transmembrane region" description="Helical" evidence="1">
    <location>
        <begin position="99"/>
        <end position="117"/>
    </location>
</feature>
<protein>
    <submittedName>
        <fullName evidence="2">DUF2784 domain-containing protein</fullName>
    </submittedName>
</protein>
<accession>A0ABW9JGB9</accession>
<dbReference type="EMBL" id="SRMP02000012">
    <property type="protein sequence ID" value="MFN0291437.1"/>
    <property type="molecule type" value="Genomic_DNA"/>
</dbReference>
<name>A0ABW9JGB9_9SPHI</name>
<keyword evidence="3" id="KW-1185">Reference proteome</keyword>
<comment type="caution">
    <text evidence="2">The sequence shown here is derived from an EMBL/GenBank/DDBJ whole genome shotgun (WGS) entry which is preliminary data.</text>
</comment>
<feature type="transmembrane region" description="Helical" evidence="1">
    <location>
        <begin position="6"/>
        <end position="26"/>
    </location>
</feature>
<dbReference type="InterPro" id="IPR021218">
    <property type="entry name" value="DUF2784"/>
</dbReference>
<dbReference type="RefSeq" id="WP_138728044.1">
    <property type="nucleotide sequence ID" value="NZ_SRMP02000012.1"/>
</dbReference>
<evidence type="ECO:0000313" key="3">
    <source>
        <dbReference type="Proteomes" id="UP001517367"/>
    </source>
</evidence>
<reference evidence="2 3" key="1">
    <citation type="submission" date="2024-12" db="EMBL/GenBank/DDBJ databases">
        <authorList>
            <person name="Hu S."/>
        </authorList>
    </citation>
    <scope>NUCLEOTIDE SEQUENCE [LARGE SCALE GENOMIC DNA]</scope>
    <source>
        <strain evidence="2 3">P-25</strain>
    </source>
</reference>
<feature type="transmembrane region" description="Helical" evidence="1">
    <location>
        <begin position="33"/>
        <end position="54"/>
    </location>
</feature>
<keyword evidence="1" id="KW-0812">Transmembrane</keyword>
<keyword evidence="1" id="KW-0472">Membrane</keyword>
<dbReference type="Proteomes" id="UP001517367">
    <property type="component" value="Unassembled WGS sequence"/>
</dbReference>